<dbReference type="RefSeq" id="WP_212215785.1">
    <property type="nucleotide sequence ID" value="NZ_JAGUCO010000005.1"/>
</dbReference>
<evidence type="ECO:0000313" key="3">
    <source>
        <dbReference type="Proteomes" id="UP000708576"/>
    </source>
</evidence>
<sequence>MIETYLRKYGNYLNKLYNRKHIFISSFPKSGSTFLHNYLKEVTGFQESFYIKSFDQTEQDIYLPNLISSIKKNTVTYQHCRATKSNINTLNFFNIKPIVLTRSIHSCITSLYTHMEIEPENTWWPMAFIGQDYYQKSEQEKLDFIIDMFTPWYLNFYVSWKEYEKNNNSILWLDYSAIKKENIESTLEQIISYYKINNHVIDKNKNIDCYDKIKLNSRFRGDIKKMTLDNNQNDRIQGFLNHYPSTDFDSIL</sequence>
<dbReference type="Proteomes" id="UP000708576">
    <property type="component" value="Unassembled WGS sequence"/>
</dbReference>
<accession>A0ABS5JUP8</accession>
<dbReference type="InterPro" id="IPR027417">
    <property type="entry name" value="P-loop_NTPase"/>
</dbReference>
<proteinExistence type="predicted"/>
<protein>
    <submittedName>
        <fullName evidence="2">Sulfotransferase domain-containing protein</fullName>
    </submittedName>
</protein>
<gene>
    <name evidence="2" type="ORF">KEM10_09665</name>
</gene>
<dbReference type="EMBL" id="JAGUCO010000005">
    <property type="protein sequence ID" value="MBS2098548.1"/>
    <property type="molecule type" value="Genomic_DNA"/>
</dbReference>
<organism evidence="2 3">
    <name type="scientific">Carboxylicivirga linearis</name>
    <dbReference type="NCBI Taxonomy" id="1628157"/>
    <lineage>
        <taxon>Bacteria</taxon>
        <taxon>Pseudomonadati</taxon>
        <taxon>Bacteroidota</taxon>
        <taxon>Bacteroidia</taxon>
        <taxon>Marinilabiliales</taxon>
        <taxon>Marinilabiliaceae</taxon>
        <taxon>Carboxylicivirga</taxon>
    </lineage>
</organism>
<evidence type="ECO:0000259" key="1">
    <source>
        <dbReference type="Pfam" id="PF00685"/>
    </source>
</evidence>
<dbReference type="SUPFAM" id="SSF52540">
    <property type="entry name" value="P-loop containing nucleoside triphosphate hydrolases"/>
    <property type="match status" value="1"/>
</dbReference>
<comment type="caution">
    <text evidence="2">The sequence shown here is derived from an EMBL/GenBank/DDBJ whole genome shotgun (WGS) entry which is preliminary data.</text>
</comment>
<dbReference type="InterPro" id="IPR000863">
    <property type="entry name" value="Sulfotransferase_dom"/>
</dbReference>
<dbReference type="Pfam" id="PF00685">
    <property type="entry name" value="Sulfotransfer_1"/>
    <property type="match status" value="1"/>
</dbReference>
<feature type="domain" description="Sulfotransferase" evidence="1">
    <location>
        <begin position="20"/>
        <end position="204"/>
    </location>
</feature>
<reference evidence="2 3" key="1">
    <citation type="journal article" date="2015" name="Int. J. Syst. Evol. Microbiol.">
        <title>Carboxylicivirga linearis sp. nov., isolated from a sea cucumber culture pond.</title>
        <authorList>
            <person name="Wang F.Q."/>
            <person name="Zhou Y.X."/>
            <person name="Lin X.Z."/>
            <person name="Chen G.J."/>
            <person name="Du Z.J."/>
        </authorList>
    </citation>
    <scope>NUCLEOTIDE SEQUENCE [LARGE SCALE GENOMIC DNA]</scope>
    <source>
        <strain evidence="2 3">FB218</strain>
    </source>
</reference>
<name>A0ABS5JUP8_9BACT</name>
<dbReference type="Gene3D" id="3.40.50.300">
    <property type="entry name" value="P-loop containing nucleotide triphosphate hydrolases"/>
    <property type="match status" value="1"/>
</dbReference>
<keyword evidence="3" id="KW-1185">Reference proteome</keyword>
<evidence type="ECO:0000313" key="2">
    <source>
        <dbReference type="EMBL" id="MBS2098548.1"/>
    </source>
</evidence>